<dbReference type="EMBL" id="JANBVO010000017">
    <property type="protein sequence ID" value="KAJ9144168.1"/>
    <property type="molecule type" value="Genomic_DNA"/>
</dbReference>
<feature type="compositionally biased region" description="Low complexity" evidence="3">
    <location>
        <begin position="641"/>
        <end position="652"/>
    </location>
</feature>
<dbReference type="PANTHER" id="PTHR31001:SF85">
    <property type="entry name" value="ZN(II)2CYS6 TRANSCRIPTION FACTOR (EUROFUNG)"/>
    <property type="match status" value="1"/>
</dbReference>
<proteinExistence type="predicted"/>
<organism evidence="5 6">
    <name type="scientific">Pleurostoma richardsiae</name>
    <dbReference type="NCBI Taxonomy" id="41990"/>
    <lineage>
        <taxon>Eukaryota</taxon>
        <taxon>Fungi</taxon>
        <taxon>Dikarya</taxon>
        <taxon>Ascomycota</taxon>
        <taxon>Pezizomycotina</taxon>
        <taxon>Sordariomycetes</taxon>
        <taxon>Sordariomycetidae</taxon>
        <taxon>Calosphaeriales</taxon>
        <taxon>Pleurostomataceae</taxon>
        <taxon>Pleurostoma</taxon>
    </lineage>
</organism>
<evidence type="ECO:0000256" key="1">
    <source>
        <dbReference type="ARBA" id="ARBA00004123"/>
    </source>
</evidence>
<comment type="subcellular location">
    <subcellularLocation>
        <location evidence="1">Nucleus</location>
    </subcellularLocation>
</comment>
<dbReference type="PANTHER" id="PTHR31001">
    <property type="entry name" value="UNCHARACTERIZED TRANSCRIPTIONAL REGULATORY PROTEIN"/>
    <property type="match status" value="1"/>
</dbReference>
<dbReference type="GO" id="GO:0003677">
    <property type="term" value="F:DNA binding"/>
    <property type="evidence" value="ECO:0007669"/>
    <property type="project" value="InterPro"/>
</dbReference>
<dbReference type="GO" id="GO:0006351">
    <property type="term" value="P:DNA-templated transcription"/>
    <property type="evidence" value="ECO:0007669"/>
    <property type="project" value="InterPro"/>
</dbReference>
<feature type="domain" description="Xylanolytic transcriptional activator regulatory" evidence="4">
    <location>
        <begin position="200"/>
        <end position="348"/>
    </location>
</feature>
<feature type="region of interest" description="Disordered" evidence="3">
    <location>
        <begin position="379"/>
        <end position="400"/>
    </location>
</feature>
<evidence type="ECO:0000256" key="3">
    <source>
        <dbReference type="SAM" id="MobiDB-lite"/>
    </source>
</evidence>
<dbReference type="InterPro" id="IPR007219">
    <property type="entry name" value="XnlR_reg_dom"/>
</dbReference>
<comment type="caution">
    <text evidence="5">The sequence shown here is derived from an EMBL/GenBank/DDBJ whole genome shotgun (WGS) entry which is preliminary data.</text>
</comment>
<feature type="region of interest" description="Disordered" evidence="3">
    <location>
        <begin position="1"/>
        <end position="109"/>
    </location>
</feature>
<reference evidence="5" key="1">
    <citation type="submission" date="2022-07" db="EMBL/GenBank/DDBJ databases">
        <title>Fungi with potential for degradation of polypropylene.</title>
        <authorList>
            <person name="Gostincar C."/>
        </authorList>
    </citation>
    <scope>NUCLEOTIDE SEQUENCE</scope>
    <source>
        <strain evidence="5">EXF-13308</strain>
    </source>
</reference>
<dbReference type="InterPro" id="IPR050613">
    <property type="entry name" value="Sec_Metabolite_Reg"/>
</dbReference>
<keyword evidence="6" id="KW-1185">Reference proteome</keyword>
<name>A0AA38RRR2_9PEZI</name>
<evidence type="ECO:0000259" key="4">
    <source>
        <dbReference type="Pfam" id="PF04082"/>
    </source>
</evidence>
<sequence length="691" mass="76255">MLKKHAPHLQLDEAEDEGPPSHESYSGYDGKEGRLPGDRIFPSSVQTDRLATTDLAVPKENSSSPHFTDATGIPSDSVKGQWSPSPFPMAPQAQQAGSKSRCDDDDDDVDDVEYWNRLQEECANNVFLKPPPSTKDSKDPVAGPSGKGAPPPGQSEGGPVTIPLAPPPLQPYEMGFPFQQPVVTMPPPLLSVRQRQVCWKRYVENVDPVVKILHKPTMELVSVRDANSYAMSPSTVALIQAVCLLAIVSMSDEDVSLNLEGDREALMRSCASRTEQALMAANFLDARDLSTLQALLLFLYYLKYQEDSRLYSLSCVAMCLAARMGLNRDAHASGLSRLEVELRRRFWWQLINLVDHPDNSGLEGFMALTAGTDARLPLNVDDSDLPMERRDAGPSQERSGFTESSFCLMQYQITQAFNQIRSDRSQAADGQRDIALDRAERRLHSSREVMESKYLPDRASPRSPFGKFAIDTIAMVLAKRRLLTHISPDFNRQGSPLAPGAAKDRLFLLGIQILELSRALQTGRGFERWRWLSTTYFQWAAATFVVRDLAVRPRSPATKRAWHVIDGILDQWPGATSSSPRASALRALIAEAARHRDAEAMWQVGPTPPTAGLGANNNGPFAYSSEVPRQGMAGRERKRQAPGAWAAGGSAPAGQQHPDFLLFGQAMDMDNYFIPDLAFDETSFGFNLELA</sequence>
<dbReference type="GO" id="GO:0008270">
    <property type="term" value="F:zinc ion binding"/>
    <property type="evidence" value="ECO:0007669"/>
    <property type="project" value="InterPro"/>
</dbReference>
<dbReference type="Pfam" id="PF04082">
    <property type="entry name" value="Fungal_trans"/>
    <property type="match status" value="1"/>
</dbReference>
<dbReference type="AlphaFoldDB" id="A0AA38RRR2"/>
<keyword evidence="2" id="KW-0539">Nucleus</keyword>
<gene>
    <name evidence="5" type="ORF">NKR23_g6079</name>
</gene>
<evidence type="ECO:0000256" key="2">
    <source>
        <dbReference type="ARBA" id="ARBA00023242"/>
    </source>
</evidence>
<dbReference type="Proteomes" id="UP001174694">
    <property type="component" value="Unassembled WGS sequence"/>
</dbReference>
<accession>A0AA38RRR2</accession>
<evidence type="ECO:0000313" key="5">
    <source>
        <dbReference type="EMBL" id="KAJ9144168.1"/>
    </source>
</evidence>
<feature type="region of interest" description="Disordered" evidence="3">
    <location>
        <begin position="123"/>
        <end position="166"/>
    </location>
</feature>
<dbReference type="CDD" id="cd12148">
    <property type="entry name" value="fungal_TF_MHR"/>
    <property type="match status" value="1"/>
</dbReference>
<feature type="region of interest" description="Disordered" evidence="3">
    <location>
        <begin position="630"/>
        <end position="652"/>
    </location>
</feature>
<dbReference type="GO" id="GO:0005634">
    <property type="term" value="C:nucleus"/>
    <property type="evidence" value="ECO:0007669"/>
    <property type="project" value="UniProtKB-SubCell"/>
</dbReference>
<evidence type="ECO:0000313" key="6">
    <source>
        <dbReference type="Proteomes" id="UP001174694"/>
    </source>
</evidence>
<protein>
    <recommendedName>
        <fullName evidence="4">Xylanolytic transcriptional activator regulatory domain-containing protein</fullName>
    </recommendedName>
</protein>